<dbReference type="EMBL" id="AP017423">
    <property type="protein sequence ID" value="BCX68054.1"/>
    <property type="molecule type" value="Genomic_DNA"/>
</dbReference>
<dbReference type="PANTHER" id="PTHR32305:SF15">
    <property type="entry name" value="PROTEIN RHSA-RELATED"/>
    <property type="match status" value="1"/>
</dbReference>
<feature type="compositionally biased region" description="Polar residues" evidence="2">
    <location>
        <begin position="1642"/>
        <end position="1651"/>
    </location>
</feature>
<evidence type="ECO:0000256" key="1">
    <source>
        <dbReference type="ARBA" id="ARBA00022737"/>
    </source>
</evidence>
<dbReference type="Pfam" id="PF25023">
    <property type="entry name" value="TEN_YD-shell"/>
    <property type="match status" value="1"/>
</dbReference>
<feature type="region of interest" description="Disordered" evidence="2">
    <location>
        <begin position="1639"/>
        <end position="1661"/>
    </location>
</feature>
<dbReference type="NCBIfam" id="TIGR01643">
    <property type="entry name" value="YD_repeat_2x"/>
    <property type="match status" value="1"/>
</dbReference>
<evidence type="ECO:0000313" key="6">
    <source>
        <dbReference type="Proteomes" id="UP000218595"/>
    </source>
</evidence>
<organism evidence="5 6">
    <name type="scientific">Pseudomonas izuensis</name>
    <dbReference type="NCBI Taxonomy" id="2684212"/>
    <lineage>
        <taxon>Bacteria</taxon>
        <taxon>Pseudomonadati</taxon>
        <taxon>Pseudomonadota</taxon>
        <taxon>Gammaproteobacteria</taxon>
        <taxon>Pseudomonadales</taxon>
        <taxon>Pseudomonadaceae</taxon>
        <taxon>Pseudomonas</taxon>
    </lineage>
</organism>
<feature type="transmembrane region" description="Helical" evidence="3">
    <location>
        <begin position="1482"/>
        <end position="1504"/>
    </location>
</feature>
<keyword evidence="6" id="KW-1185">Reference proteome</keyword>
<sequence length="1661" mass="184555">MTDTSSVSSNANNFVSAVENGVDSRTGLYKISINLPEIKTNDLRGPGFDLRLYYSALNPRDSGWGHGWNLKLSQYIPSTQILSLSTGETFKVTGTDSQTGQLVMKEQKIDSFHFYPEGSNRYRVVHKSGLVEILEVLGSAQNRVALPVEIHSFTGHKITLGYVPFSGSDQILSWIKDDSGQTLLTVKRDSASVEVLLYPFSGPNGGPLANFVMTLQGSDRYVSKITLPTDNQASWRFGYTLKNDHLCITSVETPSGAREEIRYQDLGHQFPTGSGRTPLPRVTDHRIFPGSGQPMVQVGYTYPGDRNFVGGGLSIPWDNGGLDNLYKYIGNYEYKCVETLLVANQPVRTIERKFNQFHLLTEEITTQNNNVQTVQTDYYLTPNVPFEQQPRYCQLPKEVKTTWSQLNNATRQRSETVSSTYDIHGNLLTHKQANGVVETSTWYPAADADDFVRYIKDRTVTPAPSAHGNAPTLRTHYTYKTLAPLTGSPLPHWHTLESETLVQVAAGIETELQRTVYTHFDDPDDAFGHGRVKRQAVTLNNKSSFVDYQYLKSISPQRQVPVQETIETLSTDFDNVSKSITRQHSLLTSQELLSRIDGEETQFHYDSLGRLTSEVASPGTQYEARRQYEYTLSAATGQPVEHVIINARNVRTRTVLDGLAREVFSERDHVDSGNPSRTRQTSAARYNERGDLVEQTVYDWLNGQELALITCFEYDDWAQRCMAIGADGVEEHQDIDPIGSDDWKGPVVRSWRQSPGPAPLVSGQTETWLNEFGKPSQTRLLDAAGNELSRETFKYDGLGRCTEQSDPNKRITRFTYDAFSRMVDSTLPDNSIVKREYAAHSTSELAVTLRVSADGVNYTLMGEQDFDGLERLTRLTTGQRTERYAYDGGQSQVSSKTTPANQTITYDYNRTLTDQPIASHAPDEIARFAFDNTSARLTRASNEQGTREYDYNTSNQLLGERWVDKQGKAWDTLYSNSMQGRLLKRTDLKQQGNNGLDTVHHYDAFGRVERTDQGQLQVHFEYDRLGQLAKTTTRDLNANSNLKTELKYDDQGREILRTLTLDQHPPRTQEQTWRVDGLLESRHLKQSNVSLLMERFDYDFRGRLTHHECSGSTLPRNDEGRPFKEQIFSFDELDNPKLTLTNFADGTSERIRFFYSTNDPCLLDRITYTPKRVTDDPTFTYDPNGNQLNDERGRRLSYDSQNRLLKVETAAGQIVSQYGYDGHDHLVNSQQGNQSEILRFYQGQQLNALVQDDRQTHLLYHQEQPLGQQQDGDDTQTLLLLTDANHSVLGESQQKTLRTAVYSAYGERHSDDVLQSLAGYNGEFRDPASSWYLLGQGYRAYNPSLMRFHSPDSHSPFDSGGLNPYCYCLGNPIALRDPSGHEAIGWSGRLRFPYEDEVPQLSGGSGGDWLSWVFVVLGAVGTVAAGAATVASFGAAAPLTGAAFGFAVAKTASLATATALSAGSTAASAVAAANGDEEAGQWGMYLGLASIVPGVAGAAFGSIARVVGNGLDDILINLAKNTDTSGTKMWGFSSDEVHKLGLRPISSAGPRLAASSNTPKFHPSLPGRNPVNANVKLPGTTAVNGTSGHPPINTEELSTQISKLKVPKPTAPPIRAETDQMKLIIEQKNLGKTIKEAAAHANQKSNRSDIVNSHLGMGLRR</sequence>
<gene>
    <name evidence="5" type="ORF">LAB08_R26940</name>
</gene>
<dbReference type="Proteomes" id="UP000218595">
    <property type="component" value="Chromosome"/>
</dbReference>
<feature type="transmembrane region" description="Helical" evidence="3">
    <location>
        <begin position="1442"/>
        <end position="1462"/>
    </location>
</feature>
<dbReference type="InterPro" id="IPR006530">
    <property type="entry name" value="YD"/>
</dbReference>
<dbReference type="PANTHER" id="PTHR32305">
    <property type="match status" value="1"/>
</dbReference>
<dbReference type="InterPro" id="IPR056823">
    <property type="entry name" value="TEN-like_YD-shell"/>
</dbReference>
<keyword evidence="3" id="KW-0472">Membrane</keyword>
<evidence type="ECO:0000256" key="3">
    <source>
        <dbReference type="SAM" id="Phobius"/>
    </source>
</evidence>
<proteinExistence type="predicted"/>
<dbReference type="RefSeq" id="WP_096511730.1">
    <property type="nucleotide sequence ID" value="NZ_AP017423.2"/>
</dbReference>
<evidence type="ECO:0000256" key="2">
    <source>
        <dbReference type="SAM" id="MobiDB-lite"/>
    </source>
</evidence>
<dbReference type="Gene3D" id="2.180.10.10">
    <property type="entry name" value="RHS repeat-associated core"/>
    <property type="match status" value="2"/>
</dbReference>
<protein>
    <submittedName>
        <fullName evidence="5">Sugar-binding protein</fullName>
    </submittedName>
</protein>
<feature type="domain" description="Teneurin-like YD-shell" evidence="4">
    <location>
        <begin position="787"/>
        <end position="1355"/>
    </location>
</feature>
<name>A0ABM7RQU4_9PSED</name>
<feature type="region of interest" description="Disordered" evidence="2">
    <location>
        <begin position="1548"/>
        <end position="1567"/>
    </location>
</feature>
<evidence type="ECO:0000259" key="4">
    <source>
        <dbReference type="Pfam" id="PF25023"/>
    </source>
</evidence>
<accession>A0ABM7RQU4</accession>
<reference evidence="5 6" key="1">
    <citation type="submission" date="2016-04" db="EMBL/GenBank/DDBJ databases">
        <title>Complete genome sequence of Pseudomonas sp. LAB-08 isolated from TCE contaminated aquifer soil.</title>
        <authorList>
            <person name="Dohra H."/>
            <person name="Suzuki K."/>
            <person name="Fatma A."/>
            <person name="Inuzuka Y."/>
            <person name="Honjo M."/>
            <person name="Tashiro Y."/>
            <person name="Futamata H."/>
        </authorList>
    </citation>
    <scope>NUCLEOTIDE SEQUENCE [LARGE SCALE GENOMIC DNA]</scope>
    <source>
        <strain evidence="5 6">LAB-08</strain>
    </source>
</reference>
<keyword evidence="3" id="KW-0812">Transmembrane</keyword>
<evidence type="ECO:0000313" key="5">
    <source>
        <dbReference type="EMBL" id="BCX68054.1"/>
    </source>
</evidence>
<dbReference type="InterPro" id="IPR022385">
    <property type="entry name" value="Rhs_assc_core"/>
</dbReference>
<keyword evidence="1" id="KW-0677">Repeat</keyword>
<keyword evidence="3" id="KW-1133">Transmembrane helix</keyword>
<dbReference type="NCBIfam" id="TIGR03696">
    <property type="entry name" value="Rhs_assc_core"/>
    <property type="match status" value="1"/>
</dbReference>
<feature type="transmembrane region" description="Helical" evidence="3">
    <location>
        <begin position="1409"/>
        <end position="1430"/>
    </location>
</feature>
<dbReference type="InterPro" id="IPR050708">
    <property type="entry name" value="T6SS_VgrG/RHS"/>
</dbReference>